<feature type="transmembrane region" description="Helical" evidence="8">
    <location>
        <begin position="60"/>
        <end position="84"/>
    </location>
</feature>
<comment type="similarity">
    <text evidence="2">Belongs to the purine-cytosine permease (2.A.39) family.</text>
</comment>
<evidence type="ECO:0000256" key="1">
    <source>
        <dbReference type="ARBA" id="ARBA00004141"/>
    </source>
</evidence>
<dbReference type="GO" id="GO:0015851">
    <property type="term" value="P:nucleobase transport"/>
    <property type="evidence" value="ECO:0007669"/>
    <property type="project" value="UniProtKB-ARBA"/>
</dbReference>
<dbReference type="PIRSF" id="PIRSF002744">
    <property type="entry name" value="Pur-cyt_permease"/>
    <property type="match status" value="1"/>
</dbReference>
<reference evidence="9" key="1">
    <citation type="submission" date="2021-02" db="EMBL/GenBank/DDBJ databases">
        <authorList>
            <person name="Nowell W R."/>
        </authorList>
    </citation>
    <scope>NUCLEOTIDE SEQUENCE</scope>
</reference>
<feature type="transmembrane region" description="Helical" evidence="8">
    <location>
        <begin position="366"/>
        <end position="387"/>
    </location>
</feature>
<evidence type="ECO:0000256" key="4">
    <source>
        <dbReference type="ARBA" id="ARBA00022553"/>
    </source>
</evidence>
<dbReference type="FunFam" id="1.10.4160.10:FF:000002">
    <property type="entry name" value="Purine-cytosine permease fcyB"/>
    <property type="match status" value="1"/>
</dbReference>
<keyword evidence="7 8" id="KW-0472">Membrane</keyword>
<dbReference type="GO" id="GO:0005886">
    <property type="term" value="C:plasma membrane"/>
    <property type="evidence" value="ECO:0007669"/>
    <property type="project" value="TreeGrafter"/>
</dbReference>
<dbReference type="InterPro" id="IPR001248">
    <property type="entry name" value="Pur-cyt_permease"/>
</dbReference>
<evidence type="ECO:0000256" key="5">
    <source>
        <dbReference type="ARBA" id="ARBA00022692"/>
    </source>
</evidence>
<keyword evidence="6 8" id="KW-1133">Transmembrane helix</keyword>
<evidence type="ECO:0000256" key="3">
    <source>
        <dbReference type="ARBA" id="ARBA00022448"/>
    </source>
</evidence>
<feature type="transmembrane region" description="Helical" evidence="8">
    <location>
        <begin position="480"/>
        <end position="496"/>
    </location>
</feature>
<evidence type="ECO:0000256" key="6">
    <source>
        <dbReference type="ARBA" id="ARBA00022989"/>
    </source>
</evidence>
<dbReference type="Gene3D" id="1.10.4160.10">
    <property type="entry name" value="Hydantoin permease"/>
    <property type="match status" value="1"/>
</dbReference>
<proteinExistence type="inferred from homology"/>
<keyword evidence="5 8" id="KW-0812">Transmembrane</keyword>
<dbReference type="InterPro" id="IPR026030">
    <property type="entry name" value="Pur-cyt_permease_Fcy2/21/22"/>
</dbReference>
<comment type="subcellular location">
    <subcellularLocation>
        <location evidence="1">Membrane</location>
        <topology evidence="1">Multi-pass membrane protein</topology>
    </subcellularLocation>
</comment>
<feature type="transmembrane region" description="Helical" evidence="8">
    <location>
        <begin position="198"/>
        <end position="217"/>
    </location>
</feature>
<feature type="transmembrane region" description="Helical" evidence="8">
    <location>
        <begin position="126"/>
        <end position="147"/>
    </location>
</feature>
<sequence length="506" mass="55461">MPNDSSTSAICINSNDQNPKIGLSIMQWLKKFSCFKVETRGSDRILPEDRTDSTIINTALMWMGANTIIPTFTSGILGPAVFNLNLYDSIITILIFNLLGAIPVAGIACFGPASGLRTMLISRYSWGYYGASILSFINVFLSLGWAAVNSITGAQTLRVVFDERFPLTIGIVIIGILSLAISFVGYEWIHYYERYSWIPVFVGYCILAGVGAKYFTLSEPTPLNTTIVDYRGKISHALSFGSVCFGISASWSACAADYNAYFPENTSQSKIFLLTYFGNFLSMTPLQLLGAATFTGTYTNSNWKNAYEKDNVGGLFGACLSSLGIFGKLILILFALSSVACNIPNMYSLSLSAQVIAPVFKCIPRVLYTIVGTTSYVLLAIIAAYRFNDVLLSFMSVTSYWSVVLIVIICEDHILFRRCSFKNYDFDSWNNRQQLPISFGAILSAVVGCIGIGLGMSQIWLVGPIAKAVSGENSDEGADVGFEVGILFTAISYPIFRSIELYFIKK</sequence>
<feature type="transmembrane region" description="Helical" evidence="8">
    <location>
        <begin position="437"/>
        <end position="460"/>
    </location>
</feature>
<organism evidence="9 10">
    <name type="scientific">Adineta ricciae</name>
    <name type="common">Rotifer</name>
    <dbReference type="NCBI Taxonomy" id="249248"/>
    <lineage>
        <taxon>Eukaryota</taxon>
        <taxon>Metazoa</taxon>
        <taxon>Spiralia</taxon>
        <taxon>Gnathifera</taxon>
        <taxon>Rotifera</taxon>
        <taxon>Eurotatoria</taxon>
        <taxon>Bdelloidea</taxon>
        <taxon>Adinetida</taxon>
        <taxon>Adinetidae</taxon>
        <taxon>Adineta</taxon>
    </lineage>
</organism>
<accession>A0A815JDC5</accession>
<dbReference type="OrthoDB" id="2116389at2759"/>
<feature type="transmembrane region" description="Helical" evidence="8">
    <location>
        <begin position="90"/>
        <end position="114"/>
    </location>
</feature>
<evidence type="ECO:0000256" key="7">
    <source>
        <dbReference type="ARBA" id="ARBA00023136"/>
    </source>
</evidence>
<name>A0A815JDC5_ADIRI</name>
<dbReference type="Proteomes" id="UP000663852">
    <property type="component" value="Unassembled WGS sequence"/>
</dbReference>
<dbReference type="PANTHER" id="PTHR31806:SF1">
    <property type="entry name" value="PURINE-CYTOSINE PERMEASE FCY2-RELATED"/>
    <property type="match status" value="1"/>
</dbReference>
<evidence type="ECO:0000313" key="10">
    <source>
        <dbReference type="Proteomes" id="UP000663852"/>
    </source>
</evidence>
<comment type="caution">
    <text evidence="9">The sequence shown here is derived from an EMBL/GenBank/DDBJ whole genome shotgun (WGS) entry which is preliminary data.</text>
</comment>
<dbReference type="Pfam" id="PF02133">
    <property type="entry name" value="Transp_cyt_pur"/>
    <property type="match status" value="1"/>
</dbReference>
<dbReference type="EMBL" id="CAJNOJ010000296">
    <property type="protein sequence ID" value="CAF1378076.1"/>
    <property type="molecule type" value="Genomic_DNA"/>
</dbReference>
<evidence type="ECO:0000256" key="2">
    <source>
        <dbReference type="ARBA" id="ARBA00008974"/>
    </source>
</evidence>
<dbReference type="AlphaFoldDB" id="A0A815JDC5"/>
<keyword evidence="4" id="KW-0597">Phosphoprotein</keyword>
<feature type="transmembrane region" description="Helical" evidence="8">
    <location>
        <begin position="167"/>
        <end position="186"/>
    </location>
</feature>
<evidence type="ECO:0000256" key="8">
    <source>
        <dbReference type="SAM" id="Phobius"/>
    </source>
</evidence>
<evidence type="ECO:0000313" key="9">
    <source>
        <dbReference type="EMBL" id="CAF1378076.1"/>
    </source>
</evidence>
<keyword evidence="3" id="KW-0813">Transport</keyword>
<feature type="transmembrane region" description="Helical" evidence="8">
    <location>
        <begin position="314"/>
        <end position="336"/>
    </location>
</feature>
<dbReference type="GO" id="GO:0022857">
    <property type="term" value="F:transmembrane transporter activity"/>
    <property type="evidence" value="ECO:0007669"/>
    <property type="project" value="InterPro"/>
</dbReference>
<feature type="transmembrane region" description="Helical" evidence="8">
    <location>
        <begin position="237"/>
        <end position="259"/>
    </location>
</feature>
<feature type="transmembrane region" description="Helical" evidence="8">
    <location>
        <begin position="271"/>
        <end position="294"/>
    </location>
</feature>
<gene>
    <name evidence="9" type="ORF">EDS130_LOCUS34762</name>
</gene>
<protein>
    <submittedName>
        <fullName evidence="9">Uncharacterized protein</fullName>
    </submittedName>
</protein>
<dbReference type="PANTHER" id="PTHR31806">
    <property type="entry name" value="PURINE-CYTOSINE PERMEASE FCY2-RELATED"/>
    <property type="match status" value="1"/>
</dbReference>